<dbReference type="InterPro" id="IPR002347">
    <property type="entry name" value="SDR_fam"/>
</dbReference>
<name>A0ABU9IZ75_9GAMM</name>
<keyword evidence="6" id="KW-0443">Lipid metabolism</keyword>
<evidence type="ECO:0000256" key="5">
    <source>
        <dbReference type="ARBA" id="ARBA00023002"/>
    </source>
</evidence>
<dbReference type="NCBIfam" id="NF005717">
    <property type="entry name" value="PRK07533.1"/>
    <property type="match status" value="1"/>
</dbReference>
<proteinExistence type="inferred from homology"/>
<gene>
    <name evidence="9" type="primary">fabI</name>
    <name evidence="9" type="ORF">AAD027_05315</name>
</gene>
<organism evidence="9 10">
    <name type="scientific">Pseudoxanthomonas putridarboris</name>
    <dbReference type="NCBI Taxonomy" id="752605"/>
    <lineage>
        <taxon>Bacteria</taxon>
        <taxon>Pseudomonadati</taxon>
        <taxon>Pseudomonadota</taxon>
        <taxon>Gammaproteobacteria</taxon>
        <taxon>Lysobacterales</taxon>
        <taxon>Lysobacteraceae</taxon>
        <taxon>Pseudoxanthomonas</taxon>
    </lineage>
</organism>
<dbReference type="Gene3D" id="1.10.8.400">
    <property type="entry name" value="Enoyl acyl carrier protein reductase"/>
    <property type="match status" value="1"/>
</dbReference>
<comment type="pathway">
    <text evidence="1">Lipid metabolism; fatty acid biosynthesis.</text>
</comment>
<keyword evidence="5 8" id="KW-0560">Oxidoreductase</keyword>
<keyword evidence="8" id="KW-0520">NAD</keyword>
<dbReference type="SUPFAM" id="SSF51735">
    <property type="entry name" value="NAD(P)-binding Rossmann-fold domains"/>
    <property type="match status" value="1"/>
</dbReference>
<dbReference type="EMBL" id="JBBWWT010000002">
    <property type="protein sequence ID" value="MEL1263793.1"/>
    <property type="molecule type" value="Genomic_DNA"/>
</dbReference>
<accession>A0ABU9IZ75</accession>
<evidence type="ECO:0000256" key="1">
    <source>
        <dbReference type="ARBA" id="ARBA00005194"/>
    </source>
</evidence>
<dbReference type="PRINTS" id="PR00081">
    <property type="entry name" value="GDHRDH"/>
</dbReference>
<dbReference type="InterPro" id="IPR036291">
    <property type="entry name" value="NAD(P)-bd_dom_sf"/>
</dbReference>
<dbReference type="Proteomes" id="UP001459204">
    <property type="component" value="Unassembled WGS sequence"/>
</dbReference>
<dbReference type="EC" id="1.3.1.9" evidence="8"/>
<evidence type="ECO:0000256" key="3">
    <source>
        <dbReference type="ARBA" id="ARBA00022516"/>
    </source>
</evidence>
<keyword evidence="10" id="KW-1185">Reference proteome</keyword>
<evidence type="ECO:0000313" key="9">
    <source>
        <dbReference type="EMBL" id="MEL1263793.1"/>
    </source>
</evidence>
<keyword evidence="3 8" id="KW-0444">Lipid biosynthesis</keyword>
<comment type="similarity">
    <text evidence="2 8">Belongs to the short-chain dehydrogenases/reductases (SDR) family. FabI subfamily.</text>
</comment>
<evidence type="ECO:0000256" key="2">
    <source>
        <dbReference type="ARBA" id="ARBA00009233"/>
    </source>
</evidence>
<dbReference type="PANTHER" id="PTHR43159:SF2">
    <property type="entry name" value="ENOYL-[ACYL-CARRIER-PROTEIN] REDUCTASE [NADH], CHLOROPLASTIC"/>
    <property type="match status" value="1"/>
</dbReference>
<dbReference type="CDD" id="cd05372">
    <property type="entry name" value="ENR_SDR"/>
    <property type="match status" value="1"/>
</dbReference>
<dbReference type="Pfam" id="PF13561">
    <property type="entry name" value="adh_short_C2"/>
    <property type="match status" value="1"/>
</dbReference>
<comment type="catalytic activity">
    <reaction evidence="8">
        <text>a 2,3-saturated acyl-[ACP] + NAD(+) = a (2E)-enoyl-[ACP] + NADH + H(+)</text>
        <dbReference type="Rhea" id="RHEA:10240"/>
        <dbReference type="Rhea" id="RHEA-COMP:9925"/>
        <dbReference type="Rhea" id="RHEA-COMP:9926"/>
        <dbReference type="ChEBI" id="CHEBI:15378"/>
        <dbReference type="ChEBI" id="CHEBI:57540"/>
        <dbReference type="ChEBI" id="CHEBI:57945"/>
        <dbReference type="ChEBI" id="CHEBI:78784"/>
        <dbReference type="ChEBI" id="CHEBI:78785"/>
        <dbReference type="EC" id="1.3.1.9"/>
    </reaction>
</comment>
<evidence type="ECO:0000256" key="7">
    <source>
        <dbReference type="ARBA" id="ARBA00023160"/>
    </source>
</evidence>
<dbReference type="PANTHER" id="PTHR43159">
    <property type="entry name" value="ENOYL-[ACYL-CARRIER-PROTEIN] REDUCTASE"/>
    <property type="match status" value="1"/>
</dbReference>
<keyword evidence="7 8" id="KW-0275">Fatty acid biosynthesis</keyword>
<dbReference type="RefSeq" id="WP_341724978.1">
    <property type="nucleotide sequence ID" value="NZ_JBBWWT010000002.1"/>
</dbReference>
<sequence>MPPALSGKRGLVIGIANEDSIAWACARACAEAGAAIGGTWQTDKARPHVEPLLERIGADIRLPLDVTDETQMQALFDALAARWGRLDFLVHSVAFAPKADLHGRLADSSCAGFLQAMDVSCHSFVRLAQRAEPLMRDGGSLVTMSYLGASEVVPRYNLMGPVKAALESAVRYLAAELGPSGIRVNAISPGPIRTRAASGLEDFDALVDDSVRRAPLRRPLSIDDVGPLCAFLAGDGARAITGQTLYVDGGYSILN</sequence>
<keyword evidence="4" id="KW-0276">Fatty acid metabolism</keyword>
<dbReference type="InterPro" id="IPR014358">
    <property type="entry name" value="Enoyl-ACP_Rdtase_NADH"/>
</dbReference>
<evidence type="ECO:0000256" key="4">
    <source>
        <dbReference type="ARBA" id="ARBA00022832"/>
    </source>
</evidence>
<evidence type="ECO:0000256" key="6">
    <source>
        <dbReference type="ARBA" id="ARBA00023098"/>
    </source>
</evidence>
<reference evidence="9 10" key="1">
    <citation type="submission" date="2024-04" db="EMBL/GenBank/DDBJ databases">
        <title>Draft genome sequence of Pseudoxanthomonas putridarboris WD12.</title>
        <authorList>
            <person name="Oh J."/>
        </authorList>
    </citation>
    <scope>NUCLEOTIDE SEQUENCE [LARGE SCALE GENOMIC DNA]</scope>
    <source>
        <strain evidence="9 10">WD12</strain>
    </source>
</reference>
<evidence type="ECO:0000256" key="8">
    <source>
        <dbReference type="PIRNR" id="PIRNR000094"/>
    </source>
</evidence>
<protein>
    <recommendedName>
        <fullName evidence="8">Enoyl-[acyl-carrier-protein] reductase [NADH]</fullName>
        <ecNumber evidence="8">1.3.1.9</ecNumber>
    </recommendedName>
</protein>
<evidence type="ECO:0000313" key="10">
    <source>
        <dbReference type="Proteomes" id="UP001459204"/>
    </source>
</evidence>
<dbReference type="PIRSF" id="PIRSF000094">
    <property type="entry name" value="Enoyl-ACP_rdct"/>
    <property type="match status" value="1"/>
</dbReference>
<comment type="caution">
    <text evidence="9">The sequence shown here is derived from an EMBL/GenBank/DDBJ whole genome shotgun (WGS) entry which is preliminary data.</text>
</comment>
<dbReference type="Gene3D" id="3.40.50.720">
    <property type="entry name" value="NAD(P)-binding Rossmann-like Domain"/>
    <property type="match status" value="1"/>
</dbReference>